<evidence type="ECO:0000256" key="1">
    <source>
        <dbReference type="ARBA" id="ARBA00038310"/>
    </source>
</evidence>
<dbReference type="PANTHER" id="PTHR43569:SF1">
    <property type="entry name" value="BLL3371 PROTEIN"/>
    <property type="match status" value="1"/>
</dbReference>
<name>A0A370L6M9_9HYPH</name>
<dbReference type="AlphaFoldDB" id="A0A370L6M9"/>
<dbReference type="InterPro" id="IPR032466">
    <property type="entry name" value="Metal_Hydrolase"/>
</dbReference>
<dbReference type="InterPro" id="IPR006680">
    <property type="entry name" value="Amidohydro-rel"/>
</dbReference>
<dbReference type="Gene3D" id="3.20.20.140">
    <property type="entry name" value="Metal-dependent hydrolases"/>
    <property type="match status" value="1"/>
</dbReference>
<evidence type="ECO:0000313" key="3">
    <source>
        <dbReference type="EMBL" id="RDJ25399.1"/>
    </source>
</evidence>
<protein>
    <submittedName>
        <fullName evidence="3">Thioesterase</fullName>
    </submittedName>
</protein>
<evidence type="ECO:0000313" key="4">
    <source>
        <dbReference type="Proteomes" id="UP000255207"/>
    </source>
</evidence>
<comment type="similarity">
    <text evidence="1">Belongs to the metallo-dependent hydrolases superfamily.</text>
</comment>
<feature type="domain" description="Amidohydrolase-related" evidence="2">
    <location>
        <begin position="24"/>
        <end position="316"/>
    </location>
</feature>
<sequence>MTAASAEFRARFLASGDDADLPIIDAHHHFFDLDRNYHPWLSDHRLSTFRYGDYSAICRNFLPEDYRRAAKGHRVVGSVLMEGEWDPKDPIGEMRWASGLEADGLAGALIGQIWLDRADMAEVVAACAAMPKVRSVRHKPAATSREAHDSHFAAPGSMRDPRWRDGYARLGPAGLHFDLQTPWWHLAEAAELARDFPDTTIILNHAGLPADRSPEALRAWQAALERLAAEPNTRAKISGIGVPGQPWTLDLQRPVIDGVISAFGIERCAFASNFPVDGLTASFGTIFDVFKAATRSRKPEERLALFHDNAARWYGLEPANGPGELG</sequence>
<dbReference type="Pfam" id="PF04909">
    <property type="entry name" value="Amidohydro_2"/>
    <property type="match status" value="1"/>
</dbReference>
<organism evidence="3 4">
    <name type="scientific">Bosea caraganae</name>
    <dbReference type="NCBI Taxonomy" id="2763117"/>
    <lineage>
        <taxon>Bacteria</taxon>
        <taxon>Pseudomonadati</taxon>
        <taxon>Pseudomonadota</taxon>
        <taxon>Alphaproteobacteria</taxon>
        <taxon>Hyphomicrobiales</taxon>
        <taxon>Boseaceae</taxon>
        <taxon>Bosea</taxon>
    </lineage>
</organism>
<dbReference type="GO" id="GO:0016787">
    <property type="term" value="F:hydrolase activity"/>
    <property type="evidence" value="ECO:0007669"/>
    <property type="project" value="InterPro"/>
</dbReference>
<reference evidence="4" key="1">
    <citation type="submission" date="2018-07" db="EMBL/GenBank/DDBJ databases">
        <authorList>
            <person name="Safronova V.I."/>
            <person name="Chirak E.R."/>
            <person name="Sazanova A.L."/>
        </authorList>
    </citation>
    <scope>NUCLEOTIDE SEQUENCE [LARGE SCALE GENOMIC DNA]</scope>
    <source>
        <strain evidence="4">RCAM04685</strain>
    </source>
</reference>
<accession>A0A370L6M9</accession>
<gene>
    <name evidence="3" type="ORF">DWE98_11770</name>
</gene>
<evidence type="ECO:0000259" key="2">
    <source>
        <dbReference type="Pfam" id="PF04909"/>
    </source>
</evidence>
<dbReference type="PANTHER" id="PTHR43569">
    <property type="entry name" value="AMIDOHYDROLASE"/>
    <property type="match status" value="1"/>
</dbReference>
<dbReference type="Proteomes" id="UP000255207">
    <property type="component" value="Unassembled WGS sequence"/>
</dbReference>
<dbReference type="EMBL" id="QQTP01000005">
    <property type="protein sequence ID" value="RDJ25399.1"/>
    <property type="molecule type" value="Genomic_DNA"/>
</dbReference>
<dbReference type="SUPFAM" id="SSF51556">
    <property type="entry name" value="Metallo-dependent hydrolases"/>
    <property type="match status" value="1"/>
</dbReference>
<comment type="caution">
    <text evidence="3">The sequence shown here is derived from an EMBL/GenBank/DDBJ whole genome shotgun (WGS) entry which is preliminary data.</text>
</comment>
<dbReference type="OrthoDB" id="9787654at2"/>
<keyword evidence="4" id="KW-1185">Reference proteome</keyword>
<dbReference type="RefSeq" id="WP_114829445.1">
    <property type="nucleotide sequence ID" value="NZ_QQTO01000021.1"/>
</dbReference>
<proteinExistence type="inferred from homology"/>
<dbReference type="InterPro" id="IPR052350">
    <property type="entry name" value="Metallo-dep_Lactonases"/>
</dbReference>